<gene>
    <name evidence="1" type="ORF">CWATWH0005_5805</name>
</gene>
<accession>T2J0M3</accession>
<dbReference type="EMBL" id="CAQL01000923">
    <property type="protein sequence ID" value="CCQ57935.1"/>
    <property type="molecule type" value="Genomic_DNA"/>
</dbReference>
<reference evidence="1 2" key="2">
    <citation type="submission" date="2013-09" db="EMBL/GenBank/DDBJ databases">
        <title>Whole genome comparison of six Crocosphaera watsonii strains with differing phenotypes.</title>
        <authorList>
            <person name="Bench S.R."/>
            <person name="Heller P."/>
            <person name="Frank I."/>
            <person name="Arciniega M."/>
            <person name="Shilova I.N."/>
            <person name="Zehr J.P."/>
        </authorList>
    </citation>
    <scope>NUCLEOTIDE SEQUENCE [LARGE SCALE GENOMIC DNA]</scope>
    <source>
        <strain evidence="1 2">WH 0005</strain>
    </source>
</reference>
<evidence type="ECO:0000313" key="2">
    <source>
        <dbReference type="Proteomes" id="UP000017981"/>
    </source>
</evidence>
<comment type="caution">
    <text evidence="1">The sequence shown here is derived from an EMBL/GenBank/DDBJ whole genome shotgun (WGS) entry which is preliminary data.</text>
</comment>
<dbReference type="AlphaFoldDB" id="T2J0M3"/>
<dbReference type="Proteomes" id="UP000017981">
    <property type="component" value="Unassembled WGS sequence"/>
</dbReference>
<reference evidence="1 2" key="1">
    <citation type="submission" date="2013-01" db="EMBL/GenBank/DDBJ databases">
        <authorList>
            <person name="Bench S."/>
        </authorList>
    </citation>
    <scope>NUCLEOTIDE SEQUENCE [LARGE SCALE GENOMIC DNA]</scope>
    <source>
        <strain evidence="1 2">WH 0005</strain>
    </source>
</reference>
<protein>
    <submittedName>
        <fullName evidence="1">Uncharacterized protein</fullName>
    </submittedName>
</protein>
<organism evidence="1 2">
    <name type="scientific">Crocosphaera watsonii WH 0005</name>
    <dbReference type="NCBI Taxonomy" id="423472"/>
    <lineage>
        <taxon>Bacteria</taxon>
        <taxon>Bacillati</taxon>
        <taxon>Cyanobacteriota</taxon>
        <taxon>Cyanophyceae</taxon>
        <taxon>Oscillatoriophycideae</taxon>
        <taxon>Chroococcales</taxon>
        <taxon>Aphanothecaceae</taxon>
        <taxon>Crocosphaera</taxon>
    </lineage>
</organism>
<sequence length="39" mass="4570">MIIFWKWRQATAHPKVIIAGAIWESPWNWCMAVTNLDNA</sequence>
<name>T2J0M3_CROWT</name>
<evidence type="ECO:0000313" key="1">
    <source>
        <dbReference type="EMBL" id="CCQ57935.1"/>
    </source>
</evidence>
<proteinExistence type="predicted"/>